<dbReference type="InterPro" id="IPR013500">
    <property type="entry name" value="TopoI_cat_euk"/>
</dbReference>
<comment type="catalytic activity">
    <reaction evidence="1">
        <text>ATP-independent breakage of single-stranded DNA, followed by passage and rejoining.</text>
        <dbReference type="EC" id="5.6.2.1"/>
    </reaction>
</comment>
<dbReference type="InterPro" id="IPR001631">
    <property type="entry name" value="TopoI"/>
</dbReference>
<dbReference type="SUPFAM" id="SSF55869">
    <property type="entry name" value="DNA topoisomerase I domain"/>
    <property type="match status" value="1"/>
</dbReference>
<dbReference type="PRINTS" id="PR00416">
    <property type="entry name" value="EUTPISMRASEI"/>
</dbReference>
<comment type="similarity">
    <text evidence="2">Belongs to the type IB topoisomerase family.</text>
</comment>
<dbReference type="Gene3D" id="3.30.66.10">
    <property type="entry name" value="DNA topoisomerase I domain"/>
    <property type="match status" value="1"/>
</dbReference>
<feature type="domain" description="DNA topoisomerase I catalytic core eukaryotic-type" evidence="7">
    <location>
        <begin position="89"/>
        <end position="295"/>
    </location>
</feature>
<sequence>MNYNILYIIMKEYIMRKIIKKEKNKYIHSFFDMNDNIIEDKKYINEIKSGIYIPPAYDNVKININKEDKVLAIGFDTKGRAQYIYNKGFIEEQKDKKFNHMIDFGKAYNRINRRITEDYISPVESKDKQVAIILKLIMDCHFRVGNERYSKANKSYGTTTLEKKHVKVSKGDIIIDFIGKKSVRNKCTIKNKNLVRTLKNKRKSLNKGDRLFSYRRGNKYYNIKSTDVNKYLKQFGSITAKDFRTWGANIEFIIQILKQCKGDKDMNETTKKKIIKKSIENVSNKLHNTCAVCKSNYLDPLLIDTFIDNTSYFLKLFYTKGTTNYNKDNITKKYIYFLEDL</sequence>
<dbReference type="GO" id="GO:0003917">
    <property type="term" value="F:DNA topoisomerase type I (single strand cut, ATP-independent) activity"/>
    <property type="evidence" value="ECO:0007669"/>
    <property type="project" value="UniProtKB-EC"/>
</dbReference>
<dbReference type="AlphaFoldDB" id="A0A6C0FBB8"/>
<organism evidence="8">
    <name type="scientific">viral metagenome</name>
    <dbReference type="NCBI Taxonomy" id="1070528"/>
    <lineage>
        <taxon>unclassified sequences</taxon>
        <taxon>metagenomes</taxon>
        <taxon>organismal metagenomes</taxon>
    </lineage>
</organism>
<dbReference type="PANTHER" id="PTHR10290:SF3">
    <property type="entry name" value="DNA TOPOISOMERASE 1"/>
    <property type="match status" value="1"/>
</dbReference>
<dbReference type="GO" id="GO:0006265">
    <property type="term" value="P:DNA topological change"/>
    <property type="evidence" value="ECO:0007669"/>
    <property type="project" value="InterPro"/>
</dbReference>
<dbReference type="InterPro" id="IPR014711">
    <property type="entry name" value="TopoI_cat_a-hlx-sub_euk"/>
</dbReference>
<evidence type="ECO:0000256" key="6">
    <source>
        <dbReference type="ARBA" id="ARBA00023235"/>
    </source>
</evidence>
<accession>A0A6C0FBB8</accession>
<protein>
    <recommendedName>
        <fullName evidence="3">DNA topoisomerase</fullName>
        <ecNumber evidence="3">5.6.2.1</ecNumber>
    </recommendedName>
</protein>
<dbReference type="PANTHER" id="PTHR10290">
    <property type="entry name" value="DNA TOPOISOMERASE I"/>
    <property type="match status" value="1"/>
</dbReference>
<dbReference type="GO" id="GO:0003677">
    <property type="term" value="F:DNA binding"/>
    <property type="evidence" value="ECO:0007669"/>
    <property type="project" value="UniProtKB-KW"/>
</dbReference>
<evidence type="ECO:0000256" key="4">
    <source>
        <dbReference type="ARBA" id="ARBA00023029"/>
    </source>
</evidence>
<evidence type="ECO:0000313" key="8">
    <source>
        <dbReference type="EMBL" id="QHT36465.1"/>
    </source>
</evidence>
<keyword evidence="6" id="KW-0413">Isomerase</keyword>
<keyword evidence="4" id="KW-0799">Topoisomerase</keyword>
<name>A0A6C0FBB8_9ZZZZ</name>
<evidence type="ECO:0000256" key="3">
    <source>
        <dbReference type="ARBA" id="ARBA00012891"/>
    </source>
</evidence>
<dbReference type="EC" id="5.6.2.1" evidence="3"/>
<evidence type="ECO:0000256" key="2">
    <source>
        <dbReference type="ARBA" id="ARBA00006645"/>
    </source>
</evidence>
<dbReference type="SUPFAM" id="SSF56349">
    <property type="entry name" value="DNA breaking-rejoining enzymes"/>
    <property type="match status" value="1"/>
</dbReference>
<evidence type="ECO:0000256" key="1">
    <source>
        <dbReference type="ARBA" id="ARBA00000213"/>
    </source>
</evidence>
<reference evidence="8" key="1">
    <citation type="journal article" date="2020" name="Nature">
        <title>Giant virus diversity and host interactions through global metagenomics.</title>
        <authorList>
            <person name="Schulz F."/>
            <person name="Roux S."/>
            <person name="Paez-Espino D."/>
            <person name="Jungbluth S."/>
            <person name="Walsh D.A."/>
            <person name="Denef V.J."/>
            <person name="McMahon K.D."/>
            <person name="Konstantinidis K.T."/>
            <person name="Eloe-Fadrosh E.A."/>
            <person name="Kyrpides N.C."/>
            <person name="Woyke T."/>
        </authorList>
    </citation>
    <scope>NUCLEOTIDE SEQUENCE</scope>
    <source>
        <strain evidence="8">GVMAG-S-ERX555931-87</strain>
    </source>
</reference>
<dbReference type="Gene3D" id="3.90.15.10">
    <property type="entry name" value="Topoisomerase I, Chain A, domain 3"/>
    <property type="match status" value="1"/>
</dbReference>
<dbReference type="InterPro" id="IPR051062">
    <property type="entry name" value="Topoisomerase_IB"/>
</dbReference>
<dbReference type="PROSITE" id="PS52038">
    <property type="entry name" value="TOPO_IB_2"/>
    <property type="match status" value="1"/>
</dbReference>
<dbReference type="InterPro" id="IPR011010">
    <property type="entry name" value="DNA_brk_join_enz"/>
</dbReference>
<proteinExistence type="inferred from homology"/>
<evidence type="ECO:0000259" key="7">
    <source>
        <dbReference type="Pfam" id="PF01028"/>
    </source>
</evidence>
<dbReference type="Pfam" id="PF01028">
    <property type="entry name" value="Topoisom_I"/>
    <property type="match status" value="1"/>
</dbReference>
<dbReference type="InterPro" id="IPR035447">
    <property type="entry name" value="DNA_topo_I_N_sf"/>
</dbReference>
<keyword evidence="5" id="KW-0238">DNA-binding</keyword>
<dbReference type="EMBL" id="MN738743">
    <property type="protein sequence ID" value="QHT36465.1"/>
    <property type="molecule type" value="Genomic_DNA"/>
</dbReference>
<evidence type="ECO:0000256" key="5">
    <source>
        <dbReference type="ARBA" id="ARBA00023125"/>
    </source>
</evidence>